<accession>A0A1Y2CE44</accession>
<keyword evidence="2" id="KW-1185">Reference proteome</keyword>
<dbReference type="EMBL" id="MCGO01000020">
    <property type="protein sequence ID" value="ORY45157.1"/>
    <property type="molecule type" value="Genomic_DNA"/>
</dbReference>
<name>A0A1Y2CE44_9FUNG</name>
<gene>
    <name evidence="1" type="ORF">BCR33DRAFT_737541</name>
</gene>
<proteinExistence type="predicted"/>
<organism evidence="1 2">
    <name type="scientific">Rhizoclosmatium globosum</name>
    <dbReference type="NCBI Taxonomy" id="329046"/>
    <lineage>
        <taxon>Eukaryota</taxon>
        <taxon>Fungi</taxon>
        <taxon>Fungi incertae sedis</taxon>
        <taxon>Chytridiomycota</taxon>
        <taxon>Chytridiomycota incertae sedis</taxon>
        <taxon>Chytridiomycetes</taxon>
        <taxon>Chytridiales</taxon>
        <taxon>Chytriomycetaceae</taxon>
        <taxon>Rhizoclosmatium</taxon>
    </lineage>
</organism>
<evidence type="ECO:0008006" key="3">
    <source>
        <dbReference type="Google" id="ProtNLM"/>
    </source>
</evidence>
<sequence>MDAIETPMIQYDFGNAEMEDIDLVPTYDDWLLVYNYFTNYGALFPRATGFDAENMLCSYYTKPAGFRRLFQASTEGSESLGFDSITGPIDHVQPNLQIRDSFQHIEELFAFKSMDLAIELQLHIDPDDSPWLCHLSARQREERRRVFWYTFRAYAMVRALSSNPMHSSTVTENVKYPYSICDPFPIFSNADHPIGSQLWNLIGRVKQHWALPPPHIHDLFTSLLNTNLLNQLKHLQESAPITHLFFFEHPQCISSSDRDRFMSQTMAIGSELCSLNLAYHTTNSVFFRPILFATALPSCRPTRLSVSNRDFVIQVLNKCVDAAWRSLSIFQFAHYLIHGEDTSHLQKHDATFFDVFYMSIYDAFEGMICLWFVACHMDSEWRPYLPLGDYNSRHERKHLECLIALYMEENETIGNANGLAVAKLMAEMLEDMKAVADTQRKQETKANNDQVIGCFDTEKNAEPVHNLKEVRCFLGLLGLDIGKTIRIDGRTEDSWRLFWKLYA</sequence>
<evidence type="ECO:0000313" key="1">
    <source>
        <dbReference type="EMBL" id="ORY45157.1"/>
    </source>
</evidence>
<protein>
    <recommendedName>
        <fullName evidence="3">Transcription factor domain-containing protein</fullName>
    </recommendedName>
</protein>
<comment type="caution">
    <text evidence="1">The sequence shown here is derived from an EMBL/GenBank/DDBJ whole genome shotgun (WGS) entry which is preliminary data.</text>
</comment>
<dbReference type="Proteomes" id="UP000193642">
    <property type="component" value="Unassembled WGS sequence"/>
</dbReference>
<reference evidence="1 2" key="1">
    <citation type="submission" date="2016-07" db="EMBL/GenBank/DDBJ databases">
        <title>Pervasive Adenine N6-methylation of Active Genes in Fungi.</title>
        <authorList>
            <consortium name="DOE Joint Genome Institute"/>
            <person name="Mondo S.J."/>
            <person name="Dannebaum R.O."/>
            <person name="Kuo R.C."/>
            <person name="Labutti K."/>
            <person name="Haridas S."/>
            <person name="Kuo A."/>
            <person name="Salamov A."/>
            <person name="Ahrendt S.R."/>
            <person name="Lipzen A."/>
            <person name="Sullivan W."/>
            <person name="Andreopoulos W.B."/>
            <person name="Clum A."/>
            <person name="Lindquist E."/>
            <person name="Daum C."/>
            <person name="Ramamoorthy G.K."/>
            <person name="Gryganskyi A."/>
            <person name="Culley D."/>
            <person name="Magnuson J.K."/>
            <person name="James T.Y."/>
            <person name="O'Malley M.A."/>
            <person name="Stajich J.E."/>
            <person name="Spatafora J.W."/>
            <person name="Visel A."/>
            <person name="Grigoriev I.V."/>
        </authorList>
    </citation>
    <scope>NUCLEOTIDE SEQUENCE [LARGE SCALE GENOMIC DNA]</scope>
    <source>
        <strain evidence="1 2">JEL800</strain>
    </source>
</reference>
<dbReference type="AlphaFoldDB" id="A0A1Y2CE44"/>
<dbReference type="CDD" id="cd12148">
    <property type="entry name" value="fungal_TF_MHR"/>
    <property type="match status" value="1"/>
</dbReference>
<dbReference type="OrthoDB" id="424974at2759"/>
<evidence type="ECO:0000313" key="2">
    <source>
        <dbReference type="Proteomes" id="UP000193642"/>
    </source>
</evidence>